<keyword evidence="1" id="KW-1185">Reference proteome</keyword>
<sequence>MFRRAITSVNTMATRFVGHTRVQVAKPANIVRQSPFLTDDGMFYDMNPLSRPIVRKGWASPVSGTIVDFVKAEARDAELVTQFWLEGFRESSNVCVHLGLTYDELHEMLSNWVTEMLDTGDVILGFDGTKLACLQLMRYHYEHEYEELFAGELPGHPNPKFIIKDDYAQDITSYPLPRNSARLACFLDDLVRQTGKFLPADVKSYCVFEATYVHKTYQKDRMGSVLINLAVEATLRRNVIHGVGYCVAMGTRKIALAQQWTPLFDALYKDYKDNGKPVFYDMHDGAMGSLQTYKKLV</sequence>
<dbReference type="WBParaSite" id="Pan_g22342.t1">
    <property type="protein sequence ID" value="Pan_g22342.t1"/>
    <property type="gene ID" value="Pan_g22342"/>
</dbReference>
<dbReference type="AlphaFoldDB" id="A0A7E4ZWZ1"/>
<name>A0A7E4ZWZ1_PANRE</name>
<reference evidence="1" key="1">
    <citation type="journal article" date="2013" name="Genetics">
        <title>The draft genome and transcriptome of Panagrellus redivivus are shaped by the harsh demands of a free-living lifestyle.</title>
        <authorList>
            <person name="Srinivasan J."/>
            <person name="Dillman A.R."/>
            <person name="Macchietto M.G."/>
            <person name="Heikkinen L."/>
            <person name="Lakso M."/>
            <person name="Fracchia K.M."/>
            <person name="Antoshechkin I."/>
            <person name="Mortazavi A."/>
            <person name="Wong G."/>
            <person name="Sternberg P.W."/>
        </authorList>
    </citation>
    <scope>NUCLEOTIDE SEQUENCE [LARGE SCALE GENOMIC DNA]</scope>
    <source>
        <strain evidence="1">MT8872</strain>
    </source>
</reference>
<evidence type="ECO:0000313" key="1">
    <source>
        <dbReference type="Proteomes" id="UP000492821"/>
    </source>
</evidence>
<organism evidence="1 2">
    <name type="scientific">Panagrellus redivivus</name>
    <name type="common">Microworm</name>
    <dbReference type="NCBI Taxonomy" id="6233"/>
    <lineage>
        <taxon>Eukaryota</taxon>
        <taxon>Metazoa</taxon>
        <taxon>Ecdysozoa</taxon>
        <taxon>Nematoda</taxon>
        <taxon>Chromadorea</taxon>
        <taxon>Rhabditida</taxon>
        <taxon>Tylenchina</taxon>
        <taxon>Panagrolaimomorpha</taxon>
        <taxon>Panagrolaimoidea</taxon>
        <taxon>Panagrolaimidae</taxon>
        <taxon>Panagrellus</taxon>
    </lineage>
</organism>
<protein>
    <submittedName>
        <fullName evidence="2">N-acetyltransferase domain-containing protein</fullName>
    </submittedName>
</protein>
<accession>A0A7E4ZWZ1</accession>
<reference evidence="2" key="2">
    <citation type="submission" date="2020-10" db="UniProtKB">
        <authorList>
            <consortium name="WormBaseParasite"/>
        </authorList>
    </citation>
    <scope>IDENTIFICATION</scope>
</reference>
<dbReference type="Proteomes" id="UP000492821">
    <property type="component" value="Unassembled WGS sequence"/>
</dbReference>
<evidence type="ECO:0000313" key="2">
    <source>
        <dbReference type="WBParaSite" id="Pan_g22342.t1"/>
    </source>
</evidence>
<dbReference type="Gene3D" id="3.40.630.30">
    <property type="match status" value="1"/>
</dbReference>
<proteinExistence type="predicted"/>